<accession>A0ABV7JFU6</accession>
<dbReference type="Proteomes" id="UP001595533">
    <property type="component" value="Unassembled WGS sequence"/>
</dbReference>
<evidence type="ECO:0000313" key="3">
    <source>
        <dbReference type="EMBL" id="MFC3195551.1"/>
    </source>
</evidence>
<keyword evidence="4" id="KW-1185">Reference proteome</keyword>
<dbReference type="Gene3D" id="2.180.10.10">
    <property type="entry name" value="RHS repeat-associated core"/>
    <property type="match status" value="1"/>
</dbReference>
<dbReference type="RefSeq" id="WP_077412862.1">
    <property type="nucleotide sequence ID" value="NZ_JBHRTS010000008.1"/>
</dbReference>
<evidence type="ECO:0000313" key="4">
    <source>
        <dbReference type="Proteomes" id="UP001595533"/>
    </source>
</evidence>
<dbReference type="PANTHER" id="PTHR32305">
    <property type="match status" value="1"/>
</dbReference>
<proteinExistence type="predicted"/>
<gene>
    <name evidence="3" type="ORF">ACFODZ_14950</name>
</gene>
<dbReference type="NCBIfam" id="TIGR01643">
    <property type="entry name" value="YD_repeat_2x"/>
    <property type="match status" value="1"/>
</dbReference>
<sequence>MEKVGNRCQEIIDTAGAINARIYVYNDRDQLTSITVGTAQPHQYEYDYAGQRVKATSASGNEKRYLYDGLTLIAETNAIGNTLATYHYGARRQLAETRNGQRAYYLADALGTNVAITNQDGSIQNRMDYDVWGNLNQETSTSDSPFGFTGYLKDEDTDLYYANARYYDSFTGRFLREDPLFGNTNEPPSLHRYMYAASNPTAWIDPTGKGNDTPHFYESLLLGDVVQLSIGHNLAFALGAQIGDEFKQHDAINNSISYGMGMINYSVSASYGFITKQDVQRIRESREKLEINNCGAHALCGDDPILVRNAFVDYAQNEAENIAQYGTADHAFTDSFYHIDKKTLRNKVGQKSHKPDLGHLFEGTSTDKAFRYHRNKRIVAFEQRAIELYKYSVRNGLTTLSPEEFGLRLSEATNLLNQKNRELMSTHMEYGLHGSTFPHNKADFDAVNPNHEFYYMQEIMKERGYDNIPSTQIFEASHNIFELLNGFSKNQLQEIAKVMNPNAVHRINEYDKERLITYISYRFDQYQTKSKKYIYQNVKQQQADQVIESKSNPGIEEVSQ</sequence>
<dbReference type="Pfam" id="PF25023">
    <property type="entry name" value="TEN_YD-shell"/>
    <property type="match status" value="1"/>
</dbReference>
<dbReference type="InterPro" id="IPR022385">
    <property type="entry name" value="Rhs_assc_core"/>
</dbReference>
<keyword evidence="1" id="KW-0677">Repeat</keyword>
<reference evidence="4" key="1">
    <citation type="journal article" date="2019" name="Int. J. Syst. Evol. Microbiol.">
        <title>The Global Catalogue of Microorganisms (GCM) 10K type strain sequencing project: providing services to taxonomists for standard genome sequencing and annotation.</title>
        <authorList>
            <consortium name="The Broad Institute Genomics Platform"/>
            <consortium name="The Broad Institute Genome Sequencing Center for Infectious Disease"/>
            <person name="Wu L."/>
            <person name="Ma J."/>
        </authorList>
    </citation>
    <scope>NUCLEOTIDE SEQUENCE [LARGE SCALE GENOMIC DNA]</scope>
    <source>
        <strain evidence="4">KCTC 42953</strain>
    </source>
</reference>
<dbReference type="NCBIfam" id="TIGR03696">
    <property type="entry name" value="Rhs_assc_core"/>
    <property type="match status" value="1"/>
</dbReference>
<dbReference type="InterPro" id="IPR050708">
    <property type="entry name" value="T6SS_VgrG/RHS"/>
</dbReference>
<dbReference type="PANTHER" id="PTHR32305:SF15">
    <property type="entry name" value="PROTEIN RHSA-RELATED"/>
    <property type="match status" value="1"/>
</dbReference>
<protein>
    <submittedName>
        <fullName evidence="3">RHS repeat domain-containing protein</fullName>
    </submittedName>
</protein>
<comment type="caution">
    <text evidence="3">The sequence shown here is derived from an EMBL/GenBank/DDBJ whole genome shotgun (WGS) entry which is preliminary data.</text>
</comment>
<dbReference type="EMBL" id="JBHRTS010000008">
    <property type="protein sequence ID" value="MFC3195551.1"/>
    <property type="molecule type" value="Genomic_DNA"/>
</dbReference>
<organism evidence="3 4">
    <name type="scientific">Marinicella sediminis</name>
    <dbReference type="NCBI Taxonomy" id="1792834"/>
    <lineage>
        <taxon>Bacteria</taxon>
        <taxon>Pseudomonadati</taxon>
        <taxon>Pseudomonadota</taxon>
        <taxon>Gammaproteobacteria</taxon>
        <taxon>Lysobacterales</taxon>
        <taxon>Marinicellaceae</taxon>
        <taxon>Marinicella</taxon>
    </lineage>
</organism>
<evidence type="ECO:0000259" key="2">
    <source>
        <dbReference type="Pfam" id="PF25023"/>
    </source>
</evidence>
<feature type="domain" description="Teneurin-like YD-shell" evidence="2">
    <location>
        <begin position="20"/>
        <end position="200"/>
    </location>
</feature>
<dbReference type="InterPro" id="IPR006530">
    <property type="entry name" value="YD"/>
</dbReference>
<name>A0ABV7JFU6_9GAMM</name>
<evidence type="ECO:0000256" key="1">
    <source>
        <dbReference type="ARBA" id="ARBA00022737"/>
    </source>
</evidence>
<dbReference type="InterPro" id="IPR056823">
    <property type="entry name" value="TEN-like_YD-shell"/>
</dbReference>